<dbReference type="Proteomes" id="UP001589627">
    <property type="component" value="Unassembled WGS sequence"/>
</dbReference>
<evidence type="ECO:0008006" key="3">
    <source>
        <dbReference type="Google" id="ProtNLM"/>
    </source>
</evidence>
<comment type="caution">
    <text evidence="1">The sequence shown here is derived from an EMBL/GenBank/DDBJ whole genome shotgun (WGS) entry which is preliminary data.</text>
</comment>
<reference evidence="1 2" key="1">
    <citation type="submission" date="2024-09" db="EMBL/GenBank/DDBJ databases">
        <authorList>
            <person name="Sun Q."/>
            <person name="Mori K."/>
        </authorList>
    </citation>
    <scope>NUCLEOTIDE SEQUENCE [LARGE SCALE GENOMIC DNA]</scope>
    <source>
        <strain evidence="1 2">TBRC 0563</strain>
    </source>
</reference>
<evidence type="ECO:0000313" key="2">
    <source>
        <dbReference type="Proteomes" id="UP001589627"/>
    </source>
</evidence>
<keyword evidence="2" id="KW-1185">Reference proteome</keyword>
<organism evidence="1 2">
    <name type="scientific">Actinoallomurus acaciae</name>
    <dbReference type="NCBI Taxonomy" id="502577"/>
    <lineage>
        <taxon>Bacteria</taxon>
        <taxon>Bacillati</taxon>
        <taxon>Actinomycetota</taxon>
        <taxon>Actinomycetes</taxon>
        <taxon>Streptosporangiales</taxon>
        <taxon>Thermomonosporaceae</taxon>
        <taxon>Actinoallomurus</taxon>
    </lineage>
</organism>
<name>A0ABV5YCC0_9ACTN</name>
<protein>
    <recommendedName>
        <fullName evidence="3">Barstar (barnase inhibitor) domain-containing protein</fullName>
    </recommendedName>
</protein>
<dbReference type="EMBL" id="JBHLZP010000056">
    <property type="protein sequence ID" value="MFB9832677.1"/>
    <property type="molecule type" value="Genomic_DNA"/>
</dbReference>
<evidence type="ECO:0000313" key="1">
    <source>
        <dbReference type="EMBL" id="MFB9832677.1"/>
    </source>
</evidence>
<accession>A0ABV5YCC0</accession>
<sequence>MDYRELFRQAFRRPMMFGLDGSFAGATAFVNGCDAGNAWRLLDGFSEWLAVGLGHGQNLSWQALILRHALPDGPWGSPIAKLDNRRNGLAVNALFDLLNEFLEFRDENGLAVIFARYFEMFDIGHR</sequence>
<proteinExistence type="predicted"/>
<gene>
    <name evidence="1" type="ORF">ACFFNX_10810</name>
</gene>